<organism evidence="1 2">
    <name type="scientific">Empedobacter brevis NBRC 14943 = ATCC 43319</name>
    <dbReference type="NCBI Taxonomy" id="1218108"/>
    <lineage>
        <taxon>Bacteria</taxon>
        <taxon>Pseudomonadati</taxon>
        <taxon>Bacteroidota</taxon>
        <taxon>Flavobacteriia</taxon>
        <taxon>Flavobacteriales</taxon>
        <taxon>Weeksellaceae</taxon>
        <taxon>Empedobacter</taxon>
    </lineage>
</organism>
<protein>
    <recommendedName>
        <fullName evidence="3">Outer membrane protein beta-barrel domain-containing protein</fullName>
    </recommendedName>
</protein>
<proteinExistence type="predicted"/>
<keyword evidence="2" id="KW-1185">Reference proteome</keyword>
<comment type="caution">
    <text evidence="1">The sequence shown here is derived from an EMBL/GenBank/DDBJ whole genome shotgun (WGS) entry which is preliminary data.</text>
</comment>
<name>A0A511NCK1_9FLAO</name>
<sequence>MAWGQEQVEIKEKGNYYFNNISTNVTKKLNSNAESYNASLKEKIAYLLEGTSYYIKVNKIENDTVFFTFGLFKKEDEERLINNHQLKEIDSAHVKSNDSSNPSNKRQKIKNIQYSLPKDVFSTNVSILYNRIEYRVGVYTIPFKLRFSSFSFDANVNLGANLGAKIRWNRKIENGFALEPILGFGLASIKLDDSNSITQESTNVSAFTINTGLLIHLTGNINLALTYGFDNISQNDQNNYKWKYQGKGWLGIGINVSFNNGSSNTSTLQKQ</sequence>
<evidence type="ECO:0000313" key="2">
    <source>
        <dbReference type="Proteomes" id="UP000321245"/>
    </source>
</evidence>
<dbReference type="Proteomes" id="UP000321245">
    <property type="component" value="Unassembled WGS sequence"/>
</dbReference>
<dbReference type="STRING" id="1218108.GCA_000382425_00323"/>
<reference evidence="1 2" key="1">
    <citation type="submission" date="2019-07" db="EMBL/GenBank/DDBJ databases">
        <title>Whole genome shotgun sequence of Empedobacter brevis NBRC 14943.</title>
        <authorList>
            <person name="Hosoyama A."/>
            <person name="Uohara A."/>
            <person name="Ohji S."/>
            <person name="Ichikawa N."/>
        </authorList>
    </citation>
    <scope>NUCLEOTIDE SEQUENCE [LARGE SCALE GENOMIC DNA]</scope>
    <source>
        <strain evidence="1 2">NBRC 14943</strain>
    </source>
</reference>
<gene>
    <name evidence="1" type="ORF">EB1_03230</name>
</gene>
<accession>A0A511NCK1</accession>
<evidence type="ECO:0008006" key="3">
    <source>
        <dbReference type="Google" id="ProtNLM"/>
    </source>
</evidence>
<evidence type="ECO:0000313" key="1">
    <source>
        <dbReference type="EMBL" id="GEM50533.1"/>
    </source>
</evidence>
<dbReference type="AlphaFoldDB" id="A0A511NCK1"/>
<dbReference type="EMBL" id="BJXC01000001">
    <property type="protein sequence ID" value="GEM50533.1"/>
    <property type="molecule type" value="Genomic_DNA"/>
</dbReference>